<proteinExistence type="predicted"/>
<keyword evidence="1" id="KW-1133">Transmembrane helix</keyword>
<dbReference type="Pfam" id="PF04087">
    <property type="entry name" value="DUF389"/>
    <property type="match status" value="1"/>
</dbReference>
<dbReference type="PANTHER" id="PTHR20992">
    <property type="entry name" value="AT15442P-RELATED"/>
    <property type="match status" value="1"/>
</dbReference>
<dbReference type="EMBL" id="BAAAPL010000001">
    <property type="protein sequence ID" value="GAA1699280.1"/>
    <property type="molecule type" value="Genomic_DNA"/>
</dbReference>
<gene>
    <name evidence="2" type="ORF">GCM10009808_16100</name>
</gene>
<evidence type="ECO:0000313" key="2">
    <source>
        <dbReference type="EMBL" id="GAA1699280.1"/>
    </source>
</evidence>
<keyword evidence="3" id="KW-1185">Reference proteome</keyword>
<comment type="caution">
    <text evidence="2">The sequence shown here is derived from an EMBL/GenBank/DDBJ whole genome shotgun (WGS) entry which is preliminary data.</text>
</comment>
<feature type="transmembrane region" description="Helical" evidence="1">
    <location>
        <begin position="63"/>
        <end position="84"/>
    </location>
</feature>
<keyword evidence="1" id="KW-0472">Membrane</keyword>
<evidence type="ECO:0000256" key="1">
    <source>
        <dbReference type="SAM" id="Phobius"/>
    </source>
</evidence>
<dbReference type="NCBIfam" id="TIGR00341">
    <property type="entry name" value="TIGR00341 family protein"/>
    <property type="match status" value="1"/>
</dbReference>
<evidence type="ECO:0000313" key="3">
    <source>
        <dbReference type="Proteomes" id="UP001501690"/>
    </source>
</evidence>
<feature type="transmembrane region" description="Helical" evidence="1">
    <location>
        <begin position="39"/>
        <end position="57"/>
    </location>
</feature>
<name>A0ABP4U8W1_9MICO</name>
<feature type="transmembrane region" description="Helical" evidence="1">
    <location>
        <begin position="161"/>
        <end position="187"/>
    </location>
</feature>
<protein>
    <submittedName>
        <fullName evidence="2">DUF389 domain-containing protein</fullName>
    </submittedName>
</protein>
<dbReference type="RefSeq" id="WP_344071239.1">
    <property type="nucleotide sequence ID" value="NZ_BAAAPL010000001.1"/>
</dbReference>
<dbReference type="PANTHER" id="PTHR20992:SF9">
    <property type="entry name" value="AT15442P-RELATED"/>
    <property type="match status" value="1"/>
</dbReference>
<dbReference type="InterPro" id="IPR005240">
    <property type="entry name" value="DUF389"/>
</dbReference>
<feature type="transmembrane region" description="Helical" evidence="1">
    <location>
        <begin position="230"/>
        <end position="249"/>
    </location>
</feature>
<feature type="transmembrane region" description="Helical" evidence="1">
    <location>
        <begin position="136"/>
        <end position="154"/>
    </location>
</feature>
<dbReference type="Proteomes" id="UP001501690">
    <property type="component" value="Unassembled WGS sequence"/>
</dbReference>
<accession>A0ABP4U8W1</accession>
<feature type="transmembrane region" description="Helical" evidence="1">
    <location>
        <begin position="193"/>
        <end position="218"/>
    </location>
</feature>
<organism evidence="2 3">
    <name type="scientific">Microbacterium sediminicola</name>
    <dbReference type="NCBI Taxonomy" id="415210"/>
    <lineage>
        <taxon>Bacteria</taxon>
        <taxon>Bacillati</taxon>
        <taxon>Actinomycetota</taxon>
        <taxon>Actinomycetes</taxon>
        <taxon>Micrococcales</taxon>
        <taxon>Microbacteriaceae</taxon>
        <taxon>Microbacterium</taxon>
    </lineage>
</organism>
<feature type="transmembrane region" description="Helical" evidence="1">
    <location>
        <begin position="96"/>
        <end position="116"/>
    </location>
</feature>
<reference evidence="3" key="1">
    <citation type="journal article" date="2019" name="Int. J. Syst. Evol. Microbiol.">
        <title>The Global Catalogue of Microorganisms (GCM) 10K type strain sequencing project: providing services to taxonomists for standard genome sequencing and annotation.</title>
        <authorList>
            <consortium name="The Broad Institute Genomics Platform"/>
            <consortium name="The Broad Institute Genome Sequencing Center for Infectious Disease"/>
            <person name="Wu L."/>
            <person name="Ma J."/>
        </authorList>
    </citation>
    <scope>NUCLEOTIDE SEQUENCE [LARGE SCALE GENOMIC DNA]</scope>
    <source>
        <strain evidence="3">JCM 15577</strain>
    </source>
</reference>
<keyword evidence="1" id="KW-0812">Transmembrane</keyword>
<sequence length="333" mass="34116">MGISRVTELLIPTSQRLSAQELHDSLDLGAGDVGRKRSAFLIMLVLSGVIAITGVLADSTATVIGAMIIAPLATPILGIGLGIVVGQLRLVLTSLAWVMIGLAIVVFIGAISARFVADPTTLAVNSQVTGRTSPGLLDLAAALATGTAGAFAIARRDLSAVLPGVAIAISLVPPLAVVGVCAGVGAWDSALGALWLFLSNVVALIIASSIVLTIAGYAKDPASLPTAKRRRAYTVVGVAAAVVIIPLALNTAVSVAIASWGLTIRDTTQTWIGDGTDVRMTGLSWVGVNATVDLVSDDGQIPSTDELTDALETLPEFVSVDLRVQNEALYPVR</sequence>